<organism evidence="1 2">
    <name type="scientific">Bauhinia variegata</name>
    <name type="common">Purple orchid tree</name>
    <name type="synonym">Phanera variegata</name>
    <dbReference type="NCBI Taxonomy" id="167791"/>
    <lineage>
        <taxon>Eukaryota</taxon>
        <taxon>Viridiplantae</taxon>
        <taxon>Streptophyta</taxon>
        <taxon>Embryophyta</taxon>
        <taxon>Tracheophyta</taxon>
        <taxon>Spermatophyta</taxon>
        <taxon>Magnoliopsida</taxon>
        <taxon>eudicotyledons</taxon>
        <taxon>Gunneridae</taxon>
        <taxon>Pentapetalae</taxon>
        <taxon>rosids</taxon>
        <taxon>fabids</taxon>
        <taxon>Fabales</taxon>
        <taxon>Fabaceae</taxon>
        <taxon>Cercidoideae</taxon>
        <taxon>Cercideae</taxon>
        <taxon>Bauhiniinae</taxon>
        <taxon>Bauhinia</taxon>
    </lineage>
</organism>
<gene>
    <name evidence="1" type="ORF">L6164_018131</name>
</gene>
<sequence length="82" mass="9310">MTRGKVKLQLIANESTRRAAFRKRKKGLLKKVDELTKLCGVEIELADLDDMGVMLDQKLRKIRARLESLNKAEAESQAQVTI</sequence>
<proteinExistence type="predicted"/>
<protein>
    <submittedName>
        <fullName evidence="1">Uncharacterized protein</fullName>
    </submittedName>
</protein>
<accession>A0ACB9NDN4</accession>
<keyword evidence="2" id="KW-1185">Reference proteome</keyword>
<reference evidence="1 2" key="1">
    <citation type="journal article" date="2022" name="DNA Res.">
        <title>Chromosomal-level genome assembly of the orchid tree Bauhinia variegata (Leguminosae; Cercidoideae) supports the allotetraploid origin hypothesis of Bauhinia.</title>
        <authorList>
            <person name="Zhong Y."/>
            <person name="Chen Y."/>
            <person name="Zheng D."/>
            <person name="Pang J."/>
            <person name="Liu Y."/>
            <person name="Luo S."/>
            <person name="Meng S."/>
            <person name="Qian L."/>
            <person name="Wei D."/>
            <person name="Dai S."/>
            <person name="Zhou R."/>
        </authorList>
    </citation>
    <scope>NUCLEOTIDE SEQUENCE [LARGE SCALE GENOMIC DNA]</scope>
    <source>
        <strain evidence="1">BV-YZ2020</strain>
    </source>
</reference>
<evidence type="ECO:0000313" key="1">
    <source>
        <dbReference type="EMBL" id="KAI4333301.1"/>
    </source>
</evidence>
<comment type="caution">
    <text evidence="1">The sequence shown here is derived from an EMBL/GenBank/DDBJ whole genome shotgun (WGS) entry which is preliminary data.</text>
</comment>
<dbReference type="Proteomes" id="UP000828941">
    <property type="component" value="Chromosome 7"/>
</dbReference>
<evidence type="ECO:0000313" key="2">
    <source>
        <dbReference type="Proteomes" id="UP000828941"/>
    </source>
</evidence>
<name>A0ACB9NDN4_BAUVA</name>
<dbReference type="EMBL" id="CM039432">
    <property type="protein sequence ID" value="KAI4333301.1"/>
    <property type="molecule type" value="Genomic_DNA"/>
</dbReference>